<dbReference type="KEGG" id="plj:28885800"/>
<protein>
    <submittedName>
        <fullName evidence="3">Uncharacterized protein</fullName>
    </submittedName>
</protein>
<dbReference type="RefSeq" id="XP_018180648.1">
    <property type="nucleotide sequence ID" value="XM_018320751.1"/>
</dbReference>
<feature type="compositionally biased region" description="Low complexity" evidence="2">
    <location>
        <begin position="57"/>
        <end position="69"/>
    </location>
</feature>
<evidence type="ECO:0000313" key="4">
    <source>
        <dbReference type="Proteomes" id="UP000078340"/>
    </source>
</evidence>
<accession>A0A179HR79</accession>
<dbReference type="GeneID" id="28885800"/>
<keyword evidence="1" id="KW-0175">Coiled coil</keyword>
<dbReference type="EMBL" id="LSBI01000003">
    <property type="protein sequence ID" value="OAQ91929.1"/>
    <property type="molecule type" value="Genomic_DNA"/>
</dbReference>
<feature type="region of interest" description="Disordered" evidence="2">
    <location>
        <begin position="44"/>
        <end position="69"/>
    </location>
</feature>
<dbReference type="AlphaFoldDB" id="A0A179HR79"/>
<organism evidence="3 4">
    <name type="scientific">Purpureocillium lilacinum</name>
    <name type="common">Paecilomyces lilacinus</name>
    <dbReference type="NCBI Taxonomy" id="33203"/>
    <lineage>
        <taxon>Eukaryota</taxon>
        <taxon>Fungi</taxon>
        <taxon>Dikarya</taxon>
        <taxon>Ascomycota</taxon>
        <taxon>Pezizomycotina</taxon>
        <taxon>Sordariomycetes</taxon>
        <taxon>Hypocreomycetidae</taxon>
        <taxon>Hypocreales</taxon>
        <taxon>Ophiocordycipitaceae</taxon>
        <taxon>Purpureocillium</taxon>
    </lineage>
</organism>
<sequence length="365" mass="40272">MPGSKHLRHLRPYYRPASCDAREASAIFTGIDTRYLPQHEAEAPIMAPRRRSLPPQAATSSTAPRGSATSAAAGATVLATPSSSYAASASPAAHATGGSKKFYADAADALAKMTVELGLRAVASQAERLERELKDVVAATAQDAAFRREHERRLADMTREVLAVRARFDEVPKSSSSADVEVLLERGRREAAEFREQLRREMGDLRAQINAVAFQLNTFPSPAEAEAMFASGAAGDYLVRSRASTGANGLASTCRTECSVQPPKRRIQEAINSTRRWHSDRKTSRLPDAEFVANYLKQQSKRDPAMAVFIQRAIQRRLQATRRRRLSSRPRSLEDFCRDVTWRDVEEAVVDALVNHEKTAIKALR</sequence>
<evidence type="ECO:0000256" key="1">
    <source>
        <dbReference type="SAM" id="Coils"/>
    </source>
</evidence>
<gene>
    <name evidence="3" type="ORF">VFPFJ_03669</name>
</gene>
<proteinExistence type="predicted"/>
<dbReference type="OMA" id="HALWADI"/>
<dbReference type="Proteomes" id="UP000078340">
    <property type="component" value="Unassembled WGS sequence"/>
</dbReference>
<name>A0A179HR79_PURLI</name>
<feature type="coiled-coil region" evidence="1">
    <location>
        <begin position="119"/>
        <end position="208"/>
    </location>
</feature>
<evidence type="ECO:0000313" key="3">
    <source>
        <dbReference type="EMBL" id="OAQ91929.1"/>
    </source>
</evidence>
<evidence type="ECO:0000256" key="2">
    <source>
        <dbReference type="SAM" id="MobiDB-lite"/>
    </source>
</evidence>
<reference evidence="3 4" key="1">
    <citation type="submission" date="2016-02" db="EMBL/GenBank/DDBJ databases">
        <title>Biosynthesis of antibiotic leucinostatins and their inhibition on Phytophthora in bio-control Purpureocillium lilacinum.</title>
        <authorList>
            <person name="Wang G."/>
            <person name="Liu Z."/>
            <person name="Lin R."/>
            <person name="Li E."/>
            <person name="Mao Z."/>
            <person name="Ling J."/>
            <person name="Yin W."/>
            <person name="Xie B."/>
        </authorList>
    </citation>
    <scope>NUCLEOTIDE SEQUENCE [LARGE SCALE GENOMIC DNA]</scope>
    <source>
        <strain evidence="3">PLFJ-1</strain>
    </source>
</reference>
<comment type="caution">
    <text evidence="3">The sequence shown here is derived from an EMBL/GenBank/DDBJ whole genome shotgun (WGS) entry which is preliminary data.</text>
</comment>